<keyword evidence="12 14" id="KW-0472">Membrane</keyword>
<name>A0A942URG6_9FIRM</name>
<evidence type="ECO:0000256" key="3">
    <source>
        <dbReference type="ARBA" id="ARBA00022670"/>
    </source>
</evidence>
<dbReference type="EC" id="3.4.24.-" evidence="14"/>
<evidence type="ECO:0000256" key="10">
    <source>
        <dbReference type="ARBA" id="ARBA00022989"/>
    </source>
</evidence>
<evidence type="ECO:0000256" key="14">
    <source>
        <dbReference type="HAMAP-Rule" id="MF_01458"/>
    </source>
</evidence>
<dbReference type="InterPro" id="IPR027417">
    <property type="entry name" value="P-loop_NTPase"/>
</dbReference>
<evidence type="ECO:0000256" key="1">
    <source>
        <dbReference type="ARBA" id="ARBA00004370"/>
    </source>
</evidence>
<dbReference type="AlphaFoldDB" id="A0A942URG6"/>
<protein>
    <recommendedName>
        <fullName evidence="14">ATP-dependent zinc metalloprotease FtsH</fullName>
        <ecNumber evidence="14">3.4.24.-</ecNumber>
    </recommendedName>
</protein>
<sequence>MKFLSKKPIILSLIFIIIVTGLSYIYLSKEDFTEISYTEFTKFVENNKVAEVTISTSPDITGKLKNGENFITDNPRIENLKESLLLKDIEVIEGDSKVTLKDIVSGIFVLILVGSLMYFLNKNSKQAQKEMLKMANIENDNHKTNLKFHDVAGNEEAKESLKELVGFLKNPEKFERYGARIPRGVLLYGPPGTGKTLLAKALAGEANVAFKAISGSDFVQVYAGLGASRVRNLFKNARKEGKCVIFIDEIDALGKKRRGIGTSSDESDRTLNALLTEMSGFAKNEGIIVVAATNRIDTLDDALLRPGRFDRQIEIGLPDVNARKKILEYHSKNKPIDKNVDLGRLAYETVYFSGAKLENLLNESAMIAAKNNNITITLDHIDKAFYQVIAGEEKKDRSAISIKEKKITAYHESGHGLVTRLIAPENRVTKITIIPTTKGAGGFSMNIPPDKMYQTKADMINNIKIALAGRVAEEIIFGKDKITTGASNDLQRVTDMVISMITRFGMDDDIGLLNYEMIMPDNRGINSEVLNRAKAIVSELYDNTKELLKKNIELLNIIALHLIENESINEVELNNLIEASLN</sequence>
<keyword evidence="9 14" id="KW-0067">ATP-binding</keyword>
<dbReference type="Pfam" id="PF01434">
    <property type="entry name" value="Peptidase_M41"/>
    <property type="match status" value="1"/>
</dbReference>
<dbReference type="CDD" id="cd19501">
    <property type="entry name" value="RecA-like_FtsH"/>
    <property type="match status" value="1"/>
</dbReference>
<dbReference type="InterPro" id="IPR011546">
    <property type="entry name" value="Pept_M41_FtsH_extracell"/>
</dbReference>
<dbReference type="GO" id="GO:0004222">
    <property type="term" value="F:metalloendopeptidase activity"/>
    <property type="evidence" value="ECO:0007669"/>
    <property type="project" value="InterPro"/>
</dbReference>
<dbReference type="InterPro" id="IPR003959">
    <property type="entry name" value="ATPase_AAA_core"/>
</dbReference>
<evidence type="ECO:0000256" key="4">
    <source>
        <dbReference type="ARBA" id="ARBA00022692"/>
    </source>
</evidence>
<feature type="transmembrane region" description="Helical" evidence="14">
    <location>
        <begin position="103"/>
        <end position="121"/>
    </location>
</feature>
<dbReference type="Gene3D" id="1.20.58.760">
    <property type="entry name" value="Peptidase M41"/>
    <property type="match status" value="1"/>
</dbReference>
<feature type="active site" evidence="14">
    <location>
        <position position="412"/>
    </location>
</feature>
<feature type="binding site" evidence="14">
    <location>
        <position position="411"/>
    </location>
    <ligand>
        <name>Zn(2+)</name>
        <dbReference type="ChEBI" id="CHEBI:29105"/>
        <note>catalytic</note>
    </ligand>
</feature>
<comment type="function">
    <text evidence="14">Acts as a processive, ATP-dependent zinc metallopeptidase for both cytoplasmic and membrane proteins. Plays a role in the quality control of integral membrane proteins.</text>
</comment>
<keyword evidence="4 14" id="KW-0812">Transmembrane</keyword>
<dbReference type="GO" id="GO:0005524">
    <property type="term" value="F:ATP binding"/>
    <property type="evidence" value="ECO:0007669"/>
    <property type="project" value="UniProtKB-UniRule"/>
</dbReference>
<evidence type="ECO:0000256" key="12">
    <source>
        <dbReference type="ARBA" id="ARBA00023136"/>
    </source>
</evidence>
<evidence type="ECO:0000313" key="18">
    <source>
        <dbReference type="Proteomes" id="UP000724672"/>
    </source>
</evidence>
<evidence type="ECO:0000256" key="9">
    <source>
        <dbReference type="ARBA" id="ARBA00022840"/>
    </source>
</evidence>
<comment type="cofactor">
    <cofactor evidence="14">
        <name>Zn(2+)</name>
        <dbReference type="ChEBI" id="CHEBI:29105"/>
    </cofactor>
    <text evidence="14">Binds 1 zinc ion per subunit.</text>
</comment>
<evidence type="ECO:0000256" key="5">
    <source>
        <dbReference type="ARBA" id="ARBA00022723"/>
    </source>
</evidence>
<keyword evidence="8 14" id="KW-0862">Zinc</keyword>
<dbReference type="FunFam" id="1.10.8.60:FF:000001">
    <property type="entry name" value="ATP-dependent zinc metalloprotease FtsH"/>
    <property type="match status" value="1"/>
</dbReference>
<comment type="subunit">
    <text evidence="14">Homohexamer.</text>
</comment>
<dbReference type="RefSeq" id="WP_203365149.1">
    <property type="nucleotide sequence ID" value="NZ_WSFT01000013.1"/>
</dbReference>
<keyword evidence="7 14" id="KW-0378">Hydrolase</keyword>
<evidence type="ECO:0000256" key="8">
    <source>
        <dbReference type="ARBA" id="ARBA00022833"/>
    </source>
</evidence>
<keyword evidence="11 14" id="KW-0482">Metalloprotease</keyword>
<dbReference type="PROSITE" id="PS00674">
    <property type="entry name" value="AAA"/>
    <property type="match status" value="1"/>
</dbReference>
<dbReference type="Pfam" id="PF17862">
    <property type="entry name" value="AAA_lid_3"/>
    <property type="match status" value="1"/>
</dbReference>
<dbReference type="GO" id="GO:0004176">
    <property type="term" value="F:ATP-dependent peptidase activity"/>
    <property type="evidence" value="ECO:0007669"/>
    <property type="project" value="InterPro"/>
</dbReference>
<evidence type="ECO:0000313" key="17">
    <source>
        <dbReference type="EMBL" id="MBS4537223.1"/>
    </source>
</evidence>
<feature type="binding site" evidence="14">
    <location>
        <begin position="189"/>
        <end position="196"/>
    </location>
    <ligand>
        <name>ATP</name>
        <dbReference type="ChEBI" id="CHEBI:30616"/>
    </ligand>
</feature>
<dbReference type="SUPFAM" id="SSF52540">
    <property type="entry name" value="P-loop containing nucleoside triphosphate hydrolases"/>
    <property type="match status" value="1"/>
</dbReference>
<dbReference type="InterPro" id="IPR003960">
    <property type="entry name" value="ATPase_AAA_CS"/>
</dbReference>
<evidence type="ECO:0000259" key="16">
    <source>
        <dbReference type="SMART" id="SM00382"/>
    </source>
</evidence>
<dbReference type="Proteomes" id="UP000724672">
    <property type="component" value="Unassembled WGS sequence"/>
</dbReference>
<dbReference type="GO" id="GO:0008270">
    <property type="term" value="F:zinc ion binding"/>
    <property type="evidence" value="ECO:0007669"/>
    <property type="project" value="UniProtKB-UniRule"/>
</dbReference>
<dbReference type="Pfam" id="PF06480">
    <property type="entry name" value="FtsH_ext"/>
    <property type="match status" value="1"/>
</dbReference>
<organism evidence="17 18">
    <name type="scientific">Anaeromonas frigoriresistens</name>
    <dbReference type="NCBI Taxonomy" id="2683708"/>
    <lineage>
        <taxon>Bacteria</taxon>
        <taxon>Bacillati</taxon>
        <taxon>Bacillota</taxon>
        <taxon>Tissierellia</taxon>
        <taxon>Tissierellales</taxon>
        <taxon>Thermohalobacteraceae</taxon>
        <taxon>Anaeromonas</taxon>
    </lineage>
</organism>
<feature type="transmembrane region" description="Helical" evidence="14">
    <location>
        <begin position="9"/>
        <end position="27"/>
    </location>
</feature>
<proteinExistence type="inferred from homology"/>
<comment type="caution">
    <text evidence="17">The sequence shown here is derived from an EMBL/GenBank/DDBJ whole genome shotgun (WGS) entry which is preliminary data.</text>
</comment>
<evidence type="ECO:0000256" key="6">
    <source>
        <dbReference type="ARBA" id="ARBA00022741"/>
    </source>
</evidence>
<dbReference type="InterPro" id="IPR037219">
    <property type="entry name" value="Peptidase_M41-like"/>
</dbReference>
<evidence type="ECO:0000256" key="2">
    <source>
        <dbReference type="ARBA" id="ARBA00010044"/>
    </source>
</evidence>
<dbReference type="Pfam" id="PF00004">
    <property type="entry name" value="AAA"/>
    <property type="match status" value="1"/>
</dbReference>
<dbReference type="Gene3D" id="3.30.720.210">
    <property type="match status" value="1"/>
</dbReference>
<feature type="domain" description="AAA+ ATPase" evidence="16">
    <location>
        <begin position="181"/>
        <end position="319"/>
    </location>
</feature>
<evidence type="ECO:0000256" key="15">
    <source>
        <dbReference type="RuleBase" id="RU003651"/>
    </source>
</evidence>
<dbReference type="Gene3D" id="1.10.8.60">
    <property type="match status" value="1"/>
</dbReference>
<feature type="binding site" evidence="14">
    <location>
        <position position="415"/>
    </location>
    <ligand>
        <name>Zn(2+)</name>
        <dbReference type="ChEBI" id="CHEBI:29105"/>
        <note>catalytic</note>
    </ligand>
</feature>
<dbReference type="PANTHER" id="PTHR23076">
    <property type="entry name" value="METALLOPROTEASE M41 FTSH"/>
    <property type="match status" value="1"/>
</dbReference>
<evidence type="ECO:0000256" key="7">
    <source>
        <dbReference type="ARBA" id="ARBA00022801"/>
    </source>
</evidence>
<keyword evidence="10 14" id="KW-1133">Transmembrane helix</keyword>
<feature type="binding site" evidence="14">
    <location>
        <position position="489"/>
    </location>
    <ligand>
        <name>Zn(2+)</name>
        <dbReference type="ChEBI" id="CHEBI:29105"/>
        <note>catalytic</note>
    </ligand>
</feature>
<keyword evidence="3 14" id="KW-0645">Protease</keyword>
<dbReference type="Gene3D" id="3.40.50.300">
    <property type="entry name" value="P-loop containing nucleotide triphosphate hydrolases"/>
    <property type="match status" value="1"/>
</dbReference>
<evidence type="ECO:0000256" key="13">
    <source>
        <dbReference type="ARBA" id="ARBA00061570"/>
    </source>
</evidence>
<dbReference type="InterPro" id="IPR003593">
    <property type="entry name" value="AAA+_ATPase"/>
</dbReference>
<gene>
    <name evidence="14" type="primary">ftsH</name>
    <name evidence="17" type="ORF">GOQ27_02055</name>
</gene>
<dbReference type="InterPro" id="IPR041569">
    <property type="entry name" value="AAA_lid_3"/>
</dbReference>
<evidence type="ECO:0000256" key="11">
    <source>
        <dbReference type="ARBA" id="ARBA00023049"/>
    </source>
</evidence>
<keyword evidence="5 14" id="KW-0479">Metal-binding</keyword>
<dbReference type="SMART" id="SM00382">
    <property type="entry name" value="AAA"/>
    <property type="match status" value="1"/>
</dbReference>
<accession>A0A942URG6</accession>
<comment type="similarity">
    <text evidence="2 14">In the C-terminal section; belongs to the peptidase M41 family.</text>
</comment>
<dbReference type="InterPro" id="IPR000642">
    <property type="entry name" value="Peptidase_M41"/>
</dbReference>
<keyword evidence="18" id="KW-1185">Reference proteome</keyword>
<comment type="subcellular location">
    <subcellularLocation>
        <location evidence="14">Cell membrane</location>
        <topology evidence="14">Multi-pass membrane protein</topology>
        <orientation evidence="14">Cytoplasmic side</orientation>
    </subcellularLocation>
    <subcellularLocation>
        <location evidence="1">Membrane</location>
    </subcellularLocation>
</comment>
<dbReference type="FunFam" id="3.40.50.300:FF:000001">
    <property type="entry name" value="ATP-dependent zinc metalloprotease FtsH"/>
    <property type="match status" value="1"/>
</dbReference>
<comment type="similarity">
    <text evidence="15">Belongs to the AAA ATPase family.</text>
</comment>
<dbReference type="GO" id="GO:0016887">
    <property type="term" value="F:ATP hydrolysis activity"/>
    <property type="evidence" value="ECO:0007669"/>
    <property type="project" value="UniProtKB-UniRule"/>
</dbReference>
<dbReference type="InterPro" id="IPR005936">
    <property type="entry name" value="FtsH"/>
</dbReference>
<dbReference type="HAMAP" id="MF_01458">
    <property type="entry name" value="FtsH"/>
    <property type="match status" value="1"/>
</dbReference>
<dbReference type="GO" id="GO:0006508">
    <property type="term" value="P:proteolysis"/>
    <property type="evidence" value="ECO:0007669"/>
    <property type="project" value="UniProtKB-KW"/>
</dbReference>
<reference evidence="17" key="1">
    <citation type="submission" date="2019-12" db="EMBL/GenBank/DDBJ databases">
        <title>Clostridiaceae gen. nov. sp. nov., isolated from sediment in Xinjiang, China.</title>
        <authorList>
            <person name="Zhang R."/>
        </authorList>
    </citation>
    <scope>NUCLEOTIDE SEQUENCE</scope>
    <source>
        <strain evidence="17">D2Q-11</strain>
    </source>
</reference>
<keyword evidence="6 14" id="KW-0547">Nucleotide-binding</keyword>
<comment type="similarity">
    <text evidence="13 14">In the central section; belongs to the AAA ATPase family.</text>
</comment>
<dbReference type="SUPFAM" id="SSF140990">
    <property type="entry name" value="FtsH protease domain-like"/>
    <property type="match status" value="1"/>
</dbReference>
<dbReference type="GO" id="GO:0005886">
    <property type="term" value="C:plasma membrane"/>
    <property type="evidence" value="ECO:0007669"/>
    <property type="project" value="UniProtKB-SubCell"/>
</dbReference>
<dbReference type="GO" id="GO:0030163">
    <property type="term" value="P:protein catabolic process"/>
    <property type="evidence" value="ECO:0007669"/>
    <property type="project" value="UniProtKB-UniRule"/>
</dbReference>
<keyword evidence="14" id="KW-1003">Cell membrane</keyword>
<dbReference type="PANTHER" id="PTHR23076:SF113">
    <property type="entry name" value="ATP-DEPENDENT ZINC METALLOPROTEASE FTSH 1, CHLOROPLASTIC-RELATED"/>
    <property type="match status" value="1"/>
</dbReference>
<dbReference type="EMBL" id="WSFT01000013">
    <property type="protein sequence ID" value="MBS4537223.1"/>
    <property type="molecule type" value="Genomic_DNA"/>
</dbReference>